<dbReference type="Proteomes" id="UP000783742">
    <property type="component" value="Unassembled WGS sequence"/>
</dbReference>
<evidence type="ECO:0000313" key="1">
    <source>
        <dbReference type="EMBL" id="MBU5670174.1"/>
    </source>
</evidence>
<reference evidence="1 2" key="1">
    <citation type="submission" date="2021-06" db="EMBL/GenBank/DDBJ databases">
        <authorList>
            <person name="Sun Q."/>
            <person name="Li D."/>
        </authorList>
    </citation>
    <scope>NUCLEOTIDE SEQUENCE [LARGE SCALE GENOMIC DNA]</scope>
    <source>
        <strain evidence="1 2">MSJ-1</strain>
    </source>
</reference>
<name>A0ABS6FJJ7_9FIRM</name>
<sequence>MKLIIFILLFLTACSPSKQKLIDSDFKGEKSAIIYSVGNEYSLEIKNENKEFQIDVSDLKPWKVEFCNVDGHKNVIAIGVYKKTPLHKEETKRVFFYNIDYKSEALRPKLRISRLYNPMVNFTMKDIDKDGLDEIIAVEKNIDSKYLMGGYDFTNFAFERNYSSKTYDEEIKLVDDYVMINDKKYLLKIKGDEILCVEKD</sequence>
<accession>A0ABS6FJJ7</accession>
<organism evidence="1 2">
    <name type="scientific">Peptoniphilus ovalis</name>
    <dbReference type="NCBI Taxonomy" id="2841503"/>
    <lineage>
        <taxon>Bacteria</taxon>
        <taxon>Bacillati</taxon>
        <taxon>Bacillota</taxon>
        <taxon>Tissierellia</taxon>
        <taxon>Tissierellales</taxon>
        <taxon>Peptoniphilaceae</taxon>
        <taxon>Peptoniphilus</taxon>
    </lineage>
</organism>
<keyword evidence="2" id="KW-1185">Reference proteome</keyword>
<proteinExistence type="predicted"/>
<dbReference type="RefSeq" id="WP_216549997.1">
    <property type="nucleotide sequence ID" value="NZ_JAHLQO010000007.1"/>
</dbReference>
<dbReference type="EMBL" id="JAHLQO010000007">
    <property type="protein sequence ID" value="MBU5670174.1"/>
    <property type="molecule type" value="Genomic_DNA"/>
</dbReference>
<protein>
    <recommendedName>
        <fullName evidence="3">Lipoprotein</fullName>
    </recommendedName>
</protein>
<gene>
    <name evidence="1" type="ORF">KQI68_10060</name>
</gene>
<comment type="caution">
    <text evidence="1">The sequence shown here is derived from an EMBL/GenBank/DDBJ whole genome shotgun (WGS) entry which is preliminary data.</text>
</comment>
<evidence type="ECO:0008006" key="3">
    <source>
        <dbReference type="Google" id="ProtNLM"/>
    </source>
</evidence>
<evidence type="ECO:0000313" key="2">
    <source>
        <dbReference type="Proteomes" id="UP000783742"/>
    </source>
</evidence>